<dbReference type="InterPro" id="IPR047867">
    <property type="entry name" value="Ribosomal_uL22_bac/org-type"/>
</dbReference>
<dbReference type="NCBIfam" id="TIGR01044">
    <property type="entry name" value="rplV_bact"/>
    <property type="match status" value="1"/>
</dbReference>
<sequence length="125" mass="13522">MEAKAVAKYVRMSPSKLKPVTDLVRGKDLNEALTILKFTPGKGSELVEKVVMSAAANAENNHDMDPDNLYIAEIYANQGPTMKRYRAGAQGRASMILKRSSHIGVTLREKEAAETEGGQSNGAES</sequence>
<evidence type="ECO:0000256" key="9">
    <source>
        <dbReference type="ARBA" id="ARBA00035207"/>
    </source>
</evidence>
<dbReference type="InterPro" id="IPR001063">
    <property type="entry name" value="Ribosomal_uL22"/>
</dbReference>
<dbReference type="GO" id="GO:0006412">
    <property type="term" value="P:translation"/>
    <property type="evidence" value="ECO:0007669"/>
    <property type="project" value="UniProtKB-UniRule"/>
</dbReference>
<dbReference type="Gene3D" id="3.90.470.10">
    <property type="entry name" value="Ribosomal protein L22/L17"/>
    <property type="match status" value="1"/>
</dbReference>
<dbReference type="GO" id="GO:0022625">
    <property type="term" value="C:cytosolic large ribosomal subunit"/>
    <property type="evidence" value="ECO:0007669"/>
    <property type="project" value="TreeGrafter"/>
</dbReference>
<dbReference type="HAMAP" id="MF_01331_B">
    <property type="entry name" value="Ribosomal_uL22_B"/>
    <property type="match status" value="1"/>
</dbReference>
<evidence type="ECO:0000256" key="8">
    <source>
        <dbReference type="ARBA" id="ARBA00025084"/>
    </source>
</evidence>
<gene>
    <name evidence="10" type="primary">rplV</name>
    <name evidence="15" type="ORF">FYJ66_07585</name>
</gene>
<comment type="subunit">
    <text evidence="3 10 12">Part of the 50S ribosomal subunit.</text>
</comment>
<feature type="region of interest" description="Disordered" evidence="14">
    <location>
        <begin position="106"/>
        <end position="125"/>
    </location>
</feature>
<dbReference type="Pfam" id="PF00237">
    <property type="entry name" value="Ribosomal_L22"/>
    <property type="match status" value="1"/>
</dbReference>
<comment type="similarity">
    <text evidence="2 10 11">Belongs to the universal ribosomal protein uL22 family.</text>
</comment>
<evidence type="ECO:0000256" key="5">
    <source>
        <dbReference type="ARBA" id="ARBA00022884"/>
    </source>
</evidence>
<evidence type="ECO:0000256" key="11">
    <source>
        <dbReference type="RuleBase" id="RU004005"/>
    </source>
</evidence>
<dbReference type="InterPro" id="IPR036394">
    <property type="entry name" value="Ribosomal_uL22_sf"/>
</dbReference>
<dbReference type="PANTHER" id="PTHR13501">
    <property type="entry name" value="CHLOROPLAST 50S RIBOSOMAL PROTEIN L22-RELATED"/>
    <property type="match status" value="1"/>
</dbReference>
<keyword evidence="4 10" id="KW-0699">rRNA-binding</keyword>
<comment type="function">
    <text evidence="10 13">This protein binds specifically to 23S rRNA; its binding is stimulated by other ribosomal proteins, e.g., L4, L17, and L20. It is important during the early stages of 50S assembly. It makes multiple contacts with different domains of the 23S rRNA in the assembled 50S subunit and ribosome.</text>
</comment>
<evidence type="ECO:0000256" key="14">
    <source>
        <dbReference type="SAM" id="MobiDB-lite"/>
    </source>
</evidence>
<accession>A0A6A8M9C8</accession>
<keyword evidence="6 10" id="KW-0689">Ribosomal protein</keyword>
<reference evidence="15" key="1">
    <citation type="submission" date="2019-09" db="EMBL/GenBank/DDBJ databases">
        <title>In-depth cultivation of the pig gut microbiome towards novel bacterial diversity and tailored functional studies.</title>
        <authorList>
            <person name="Wylensek D."/>
            <person name="Hitch T.C.A."/>
            <person name="Clavel T."/>
        </authorList>
    </citation>
    <scope>NUCLEOTIDE SEQUENCE</scope>
    <source>
        <strain evidence="15">RF-744-FAT-WT-3</strain>
    </source>
</reference>
<evidence type="ECO:0000313" key="15">
    <source>
        <dbReference type="EMBL" id="MST69443.1"/>
    </source>
</evidence>
<protein>
    <recommendedName>
        <fullName evidence="9 10">Large ribosomal subunit protein uL22</fullName>
    </recommendedName>
</protein>
<dbReference type="InterPro" id="IPR005727">
    <property type="entry name" value="Ribosomal_uL22_bac/chlpt-type"/>
</dbReference>
<comment type="function">
    <text evidence="1 10">The globular domain of the protein is located near the polypeptide exit tunnel on the outside of the subunit, while an extended beta-hairpin is found that lines the wall of the exit tunnel in the center of the 70S ribosome.</text>
</comment>
<keyword evidence="5 10" id="KW-0694">RNA-binding</keyword>
<evidence type="ECO:0000256" key="3">
    <source>
        <dbReference type="ARBA" id="ARBA00011838"/>
    </source>
</evidence>
<organism evidence="15">
    <name type="scientific">Baileyella intestinalis</name>
    <dbReference type="NCBI Taxonomy" id="2606709"/>
    <lineage>
        <taxon>Bacteria</taxon>
        <taxon>Bacillati</taxon>
        <taxon>Bacillota</taxon>
        <taxon>Clostridia</taxon>
        <taxon>Peptostreptococcales</taxon>
        <taxon>Anaerovoracaceae</taxon>
        <taxon>Baileyella</taxon>
    </lineage>
</organism>
<dbReference type="AlphaFoldDB" id="A0A6A8M9C8"/>
<evidence type="ECO:0000256" key="12">
    <source>
        <dbReference type="RuleBase" id="RU004006"/>
    </source>
</evidence>
<comment type="caution">
    <text evidence="15">The sequence shown here is derived from an EMBL/GenBank/DDBJ whole genome shotgun (WGS) entry which is preliminary data.</text>
</comment>
<keyword evidence="7 10" id="KW-0687">Ribonucleoprotein</keyword>
<dbReference type="GO" id="GO:0003735">
    <property type="term" value="F:structural constituent of ribosome"/>
    <property type="evidence" value="ECO:0007669"/>
    <property type="project" value="InterPro"/>
</dbReference>
<dbReference type="RefSeq" id="WP_154572918.1">
    <property type="nucleotide sequence ID" value="NZ_DBEZJY010000062.1"/>
</dbReference>
<evidence type="ECO:0000256" key="7">
    <source>
        <dbReference type="ARBA" id="ARBA00023274"/>
    </source>
</evidence>
<dbReference type="EMBL" id="VUNB01000006">
    <property type="protein sequence ID" value="MST69443.1"/>
    <property type="molecule type" value="Genomic_DNA"/>
</dbReference>
<evidence type="ECO:0000256" key="4">
    <source>
        <dbReference type="ARBA" id="ARBA00022730"/>
    </source>
</evidence>
<proteinExistence type="inferred from homology"/>
<evidence type="ECO:0000256" key="13">
    <source>
        <dbReference type="RuleBase" id="RU004008"/>
    </source>
</evidence>
<dbReference type="GO" id="GO:0019843">
    <property type="term" value="F:rRNA binding"/>
    <property type="evidence" value="ECO:0007669"/>
    <property type="project" value="UniProtKB-UniRule"/>
</dbReference>
<evidence type="ECO:0000256" key="6">
    <source>
        <dbReference type="ARBA" id="ARBA00022980"/>
    </source>
</evidence>
<evidence type="ECO:0000256" key="1">
    <source>
        <dbReference type="ARBA" id="ARBA00003478"/>
    </source>
</evidence>
<evidence type="ECO:0000256" key="10">
    <source>
        <dbReference type="HAMAP-Rule" id="MF_01331"/>
    </source>
</evidence>
<dbReference type="CDD" id="cd00336">
    <property type="entry name" value="Ribosomal_L22"/>
    <property type="match status" value="1"/>
</dbReference>
<dbReference type="PANTHER" id="PTHR13501:SF8">
    <property type="entry name" value="LARGE RIBOSOMAL SUBUNIT PROTEIN UL22M"/>
    <property type="match status" value="1"/>
</dbReference>
<name>A0A6A8M9C8_9FIRM</name>
<evidence type="ECO:0000256" key="2">
    <source>
        <dbReference type="ARBA" id="ARBA00009451"/>
    </source>
</evidence>
<comment type="function">
    <text evidence="8">This protein binds specifically to 23S rRNA; its binding is stimulated by other ribosomal proteins, e.g. L4, L17, and L20. It is important during the early stages of 50S assembly. It makes multiple contacts with different domains of the 23S rRNA in the assembled 50S subunit and ribosome.</text>
</comment>
<dbReference type="SUPFAM" id="SSF54843">
    <property type="entry name" value="Ribosomal protein L22"/>
    <property type="match status" value="1"/>
</dbReference>